<gene>
    <name evidence="1" type="ORF">J3R30DRAFT_3710202</name>
</gene>
<reference evidence="1" key="1">
    <citation type="submission" date="2022-08" db="EMBL/GenBank/DDBJ databases">
        <title>A Global Phylogenomic Analysis of the Shiitake Genus Lentinula.</title>
        <authorList>
            <consortium name="DOE Joint Genome Institute"/>
            <person name="Sierra-Patev S."/>
            <person name="Min B."/>
            <person name="Naranjo-Ortiz M."/>
            <person name="Looney B."/>
            <person name="Konkel Z."/>
            <person name="Slot J.C."/>
            <person name="Sakamoto Y."/>
            <person name="Steenwyk J.L."/>
            <person name="Rokas A."/>
            <person name="Carro J."/>
            <person name="Camarero S."/>
            <person name="Ferreira P."/>
            <person name="Molpeceres G."/>
            <person name="Ruiz-Duenas F.J."/>
            <person name="Serrano A."/>
            <person name="Henrissat B."/>
            <person name="Drula E."/>
            <person name="Hughes K.W."/>
            <person name="Mata J.L."/>
            <person name="Ishikawa N.K."/>
            <person name="Vargas-Isla R."/>
            <person name="Ushijima S."/>
            <person name="Smith C.A."/>
            <person name="Ahrendt S."/>
            <person name="Andreopoulos W."/>
            <person name="He G."/>
            <person name="Labutti K."/>
            <person name="Lipzen A."/>
            <person name="Ng V."/>
            <person name="Riley R."/>
            <person name="Sandor L."/>
            <person name="Barry K."/>
            <person name="Martinez A.T."/>
            <person name="Xiao Y."/>
            <person name="Gibbons J.G."/>
            <person name="Terashima K."/>
            <person name="Grigoriev I.V."/>
            <person name="Hibbett D.S."/>
        </authorList>
    </citation>
    <scope>NUCLEOTIDE SEQUENCE</scope>
    <source>
        <strain evidence="1">JLM2183</strain>
    </source>
</reference>
<evidence type="ECO:0000313" key="2">
    <source>
        <dbReference type="Proteomes" id="UP001150266"/>
    </source>
</evidence>
<dbReference type="Proteomes" id="UP001150266">
    <property type="component" value="Unassembled WGS sequence"/>
</dbReference>
<protein>
    <submittedName>
        <fullName evidence="1">Uncharacterized protein</fullName>
    </submittedName>
</protein>
<dbReference type="EMBL" id="JAOTPV010000022">
    <property type="protein sequence ID" value="KAJ4471618.1"/>
    <property type="molecule type" value="Genomic_DNA"/>
</dbReference>
<proteinExistence type="predicted"/>
<keyword evidence="2" id="KW-1185">Reference proteome</keyword>
<evidence type="ECO:0000313" key="1">
    <source>
        <dbReference type="EMBL" id="KAJ4471618.1"/>
    </source>
</evidence>
<accession>A0A9W9DI41</accession>
<dbReference type="OrthoDB" id="3001418at2759"/>
<organism evidence="1 2">
    <name type="scientific">Lentinula aciculospora</name>
    <dbReference type="NCBI Taxonomy" id="153920"/>
    <lineage>
        <taxon>Eukaryota</taxon>
        <taxon>Fungi</taxon>
        <taxon>Dikarya</taxon>
        <taxon>Basidiomycota</taxon>
        <taxon>Agaricomycotina</taxon>
        <taxon>Agaricomycetes</taxon>
        <taxon>Agaricomycetidae</taxon>
        <taxon>Agaricales</taxon>
        <taxon>Marasmiineae</taxon>
        <taxon>Omphalotaceae</taxon>
        <taxon>Lentinula</taxon>
    </lineage>
</organism>
<sequence>MQRSRLASFSTSTLETLSSENYTSTLDSTASTITGPGSLAGKALFNFGKFTLKGIEQLIISRRMSVIAAHFPHHDGDSIVGLPEMYADLLEMARIHLYSDPTRTRALQLLLGQIASRSTRHLVRALSVWSIIEVNLLLSQLLQSFDPLRNYHLLKNNTEQTLIFSFYQQYLSKWEDHSLAPIVDFLRDFASSSEQGWSIIYDCGYLDFLLHLYVSDFADPAKIRTGPFNKSSLSATCSSFLVEVLANDSARANFHSHVVCSLWTLWPMLALGTPNDTRCSQRRQAWPLVGTNEIQWRICSIFDTLVLEWDSGSSMRKLRVSLKEPSLFDLFIDLLEFSGSPMLDDEVCFRALRSLHRLWTRIYTTEVNWGLEKYIQETPPDYVQGIFTQLVRQLHILSGQNPESDTFFDFCREGCQKKGCPLKLDAVVHFIHRFTRASRSNKVLRQLLIEGDIVRLLDSTFSHLSERGALSLDDNHTEGSNKSNDNSVNGPRYRTLVLSLALRLFNKKEHGENDFIPAYQSSASLFFATQNPSPSWDDLAFPIQHHDNWADDLMSVPVYHRKERRHKECVFSHIK</sequence>
<dbReference type="AlphaFoldDB" id="A0A9W9DI41"/>
<comment type="caution">
    <text evidence="1">The sequence shown here is derived from an EMBL/GenBank/DDBJ whole genome shotgun (WGS) entry which is preliminary data.</text>
</comment>
<name>A0A9W9DI41_9AGAR</name>